<dbReference type="GO" id="GO:0051382">
    <property type="term" value="P:kinetochore assembly"/>
    <property type="evidence" value="ECO:0007669"/>
    <property type="project" value="TreeGrafter"/>
</dbReference>
<comment type="caution">
    <text evidence="11">The sequence shown here is derived from an EMBL/GenBank/DDBJ whole genome shotgun (WGS) entry which is preliminary data.</text>
</comment>
<accession>A0AAN7UQF9</accession>
<feature type="region of interest" description="Disordered" evidence="10">
    <location>
        <begin position="376"/>
        <end position="397"/>
    </location>
</feature>
<dbReference type="Proteomes" id="UP001305414">
    <property type="component" value="Unassembled WGS sequence"/>
</dbReference>
<evidence type="ECO:0000313" key="11">
    <source>
        <dbReference type="EMBL" id="KAK5629681.1"/>
    </source>
</evidence>
<keyword evidence="9" id="KW-0137">Centromere</keyword>
<evidence type="ECO:0000256" key="8">
    <source>
        <dbReference type="ARBA" id="ARBA00023306"/>
    </source>
</evidence>
<keyword evidence="3" id="KW-0158">Chromosome</keyword>
<organism evidence="11 12">
    <name type="scientific">Xylaria bambusicola</name>
    <dbReference type="NCBI Taxonomy" id="326684"/>
    <lineage>
        <taxon>Eukaryota</taxon>
        <taxon>Fungi</taxon>
        <taxon>Dikarya</taxon>
        <taxon>Ascomycota</taxon>
        <taxon>Pezizomycotina</taxon>
        <taxon>Sordariomycetes</taxon>
        <taxon>Xylariomycetidae</taxon>
        <taxon>Xylariales</taxon>
        <taxon>Xylariaceae</taxon>
        <taxon>Xylaria</taxon>
    </lineage>
</organism>
<dbReference type="GO" id="GO:0000444">
    <property type="term" value="C:MIS12/MIND type complex"/>
    <property type="evidence" value="ECO:0007669"/>
    <property type="project" value="TreeGrafter"/>
</dbReference>
<evidence type="ECO:0000256" key="5">
    <source>
        <dbReference type="ARBA" id="ARBA00022776"/>
    </source>
</evidence>
<dbReference type="Pfam" id="PF05859">
    <property type="entry name" value="Mis12"/>
    <property type="match status" value="1"/>
</dbReference>
<gene>
    <name evidence="11" type="ORF">RRF57_005396</name>
</gene>
<dbReference type="PANTHER" id="PTHR14527:SF2">
    <property type="entry name" value="PROTEIN MIS12 HOMOLOG"/>
    <property type="match status" value="1"/>
</dbReference>
<comment type="subcellular location">
    <subcellularLocation>
        <location evidence="1">Chromosome</location>
        <location evidence="1">Centromere</location>
        <location evidence="1">Kinetochore</location>
    </subcellularLocation>
</comment>
<dbReference type="AlphaFoldDB" id="A0AAN7UQF9"/>
<evidence type="ECO:0008006" key="13">
    <source>
        <dbReference type="Google" id="ProtNLM"/>
    </source>
</evidence>
<dbReference type="EMBL" id="JAWHQM010000012">
    <property type="protein sequence ID" value="KAK5629681.1"/>
    <property type="molecule type" value="Genomic_DNA"/>
</dbReference>
<evidence type="ECO:0000256" key="7">
    <source>
        <dbReference type="ARBA" id="ARBA00023054"/>
    </source>
</evidence>
<dbReference type="GO" id="GO:0051301">
    <property type="term" value="P:cell division"/>
    <property type="evidence" value="ECO:0007669"/>
    <property type="project" value="UniProtKB-KW"/>
</dbReference>
<keyword evidence="6" id="KW-0995">Kinetochore</keyword>
<keyword evidence="7" id="KW-0175">Coiled coil</keyword>
<feature type="region of interest" description="Disordered" evidence="10">
    <location>
        <begin position="453"/>
        <end position="486"/>
    </location>
</feature>
<feature type="region of interest" description="Disordered" evidence="10">
    <location>
        <begin position="142"/>
        <end position="165"/>
    </location>
</feature>
<evidence type="ECO:0000256" key="3">
    <source>
        <dbReference type="ARBA" id="ARBA00022454"/>
    </source>
</evidence>
<evidence type="ECO:0000256" key="4">
    <source>
        <dbReference type="ARBA" id="ARBA00022618"/>
    </source>
</evidence>
<dbReference type="InterPro" id="IPR008685">
    <property type="entry name" value="Centromere_Mis12"/>
</dbReference>
<comment type="similarity">
    <text evidence="2">Belongs to the mis12 family.</text>
</comment>
<keyword evidence="8" id="KW-0131">Cell cycle</keyword>
<keyword evidence="4" id="KW-0132">Cell division</keyword>
<evidence type="ECO:0000256" key="9">
    <source>
        <dbReference type="ARBA" id="ARBA00023328"/>
    </source>
</evidence>
<sequence>MSTDVYYVPKCNTAGSPSKANPTLEILIFGLFKSRRVYRNSKARNHLLDGLRRRISASCAMTTSFASETELLTEHFGYPPVTSISAEFPLPTTRTRLNLAQPQSLLDDIINSVNILAERALNSVEQGLLNAPPAALGFKAPKSQDVATAAESQPSPADRAQSEVEAGTHQLETLLCASIDRDFDKFELYVLRNIFTVRPPELCNWIRLSHYEGLNFSRRRNANAHNDENSTMEHNSNRISADTPTIESITTLRRRLRESMRLNALLTAERARNDALLEDLRRLVGDSASAGPQVKAESTSPAQGNAGVTDGQVISGHYEKPKNSFAFLRDKGDLASSGGGAAPLATTAAFTLSQMQALRALSTALSNLLPDLKSSAAAAPGDEDQGSSAGGSRSWRRERAEYVEAATRRHLETVHGLELGKHGEVRDGEWQGPGRSLARGEVEGLERVVAMLGGDDGADIGSTVSTTRGAAPSSSAAQDRDQMDES</sequence>
<evidence type="ECO:0000256" key="2">
    <source>
        <dbReference type="ARBA" id="ARBA00008643"/>
    </source>
</evidence>
<proteinExistence type="inferred from homology"/>
<dbReference type="GO" id="GO:0000070">
    <property type="term" value="P:mitotic sister chromatid segregation"/>
    <property type="evidence" value="ECO:0007669"/>
    <property type="project" value="TreeGrafter"/>
</dbReference>
<evidence type="ECO:0000256" key="6">
    <source>
        <dbReference type="ARBA" id="ARBA00022838"/>
    </source>
</evidence>
<feature type="compositionally biased region" description="Polar residues" evidence="10">
    <location>
        <begin position="462"/>
        <end position="477"/>
    </location>
</feature>
<dbReference type="GO" id="GO:0005634">
    <property type="term" value="C:nucleus"/>
    <property type="evidence" value="ECO:0007669"/>
    <property type="project" value="InterPro"/>
</dbReference>
<keyword evidence="12" id="KW-1185">Reference proteome</keyword>
<reference evidence="11 12" key="1">
    <citation type="submission" date="2023-10" db="EMBL/GenBank/DDBJ databases">
        <title>Draft genome sequence of Xylaria bambusicola isolate GMP-LS, the root and basal stem rot pathogen of sugarcane in Indonesia.</title>
        <authorList>
            <person name="Selvaraj P."/>
            <person name="Muralishankar V."/>
            <person name="Muruganantham S."/>
            <person name="Sp S."/>
            <person name="Haryani S."/>
            <person name="Lau K.J.X."/>
            <person name="Naqvi N.I."/>
        </authorList>
    </citation>
    <scope>NUCLEOTIDE SEQUENCE [LARGE SCALE GENOMIC DNA]</scope>
    <source>
        <strain evidence="11">GMP-LS</strain>
    </source>
</reference>
<protein>
    <recommendedName>
        <fullName evidence="13">Mis12 domain-containing protein</fullName>
    </recommendedName>
</protein>
<keyword evidence="5" id="KW-0498">Mitosis</keyword>
<evidence type="ECO:0000256" key="10">
    <source>
        <dbReference type="SAM" id="MobiDB-lite"/>
    </source>
</evidence>
<evidence type="ECO:0000256" key="1">
    <source>
        <dbReference type="ARBA" id="ARBA00004629"/>
    </source>
</evidence>
<feature type="region of interest" description="Disordered" evidence="10">
    <location>
        <begin position="287"/>
        <end position="315"/>
    </location>
</feature>
<dbReference type="PANTHER" id="PTHR14527">
    <property type="entry name" value="PROTEIN MIS12 HOMOLOG"/>
    <property type="match status" value="1"/>
</dbReference>
<evidence type="ECO:0000313" key="12">
    <source>
        <dbReference type="Proteomes" id="UP001305414"/>
    </source>
</evidence>
<name>A0AAN7UQF9_9PEZI</name>